<feature type="region of interest" description="Disordered" evidence="1">
    <location>
        <begin position="293"/>
        <end position="366"/>
    </location>
</feature>
<accession>A0ABR1PHW4</accession>
<dbReference type="Proteomes" id="UP001430848">
    <property type="component" value="Unassembled WGS sequence"/>
</dbReference>
<evidence type="ECO:0000313" key="2">
    <source>
        <dbReference type="EMBL" id="KAK7737140.1"/>
    </source>
</evidence>
<dbReference type="EMBL" id="JAKNSF020000008">
    <property type="protein sequence ID" value="KAK7737140.1"/>
    <property type="molecule type" value="Genomic_DNA"/>
</dbReference>
<evidence type="ECO:0000313" key="3">
    <source>
        <dbReference type="Proteomes" id="UP001430848"/>
    </source>
</evidence>
<dbReference type="InterPro" id="IPR053221">
    <property type="entry name" value="Burnettramic_acid_biosynth"/>
</dbReference>
<organism evidence="2 3">
    <name type="scientific">Diaporthe eres</name>
    <name type="common">Phomopsis oblonga</name>
    <dbReference type="NCBI Taxonomy" id="83184"/>
    <lineage>
        <taxon>Eukaryota</taxon>
        <taxon>Fungi</taxon>
        <taxon>Dikarya</taxon>
        <taxon>Ascomycota</taxon>
        <taxon>Pezizomycotina</taxon>
        <taxon>Sordariomycetes</taxon>
        <taxon>Sordariomycetidae</taxon>
        <taxon>Diaporthales</taxon>
        <taxon>Diaporthaceae</taxon>
        <taxon>Diaporthe</taxon>
        <taxon>Diaporthe eres species complex</taxon>
    </lineage>
</organism>
<dbReference type="PANTHER" id="PTHR38887:SF1">
    <property type="entry name" value="RAS MODIFICATION PROTEIN ERF4"/>
    <property type="match status" value="1"/>
</dbReference>
<evidence type="ECO:0000256" key="1">
    <source>
        <dbReference type="SAM" id="MobiDB-lite"/>
    </source>
</evidence>
<comment type="caution">
    <text evidence="2">The sequence shown here is derived from an EMBL/GenBank/DDBJ whole genome shotgun (WGS) entry which is preliminary data.</text>
</comment>
<keyword evidence="3" id="KW-1185">Reference proteome</keyword>
<dbReference type="PANTHER" id="PTHR38887">
    <property type="entry name" value="CHROMOSOME 21, WHOLE GENOME SHOTGUN SEQUENCE"/>
    <property type="match status" value="1"/>
</dbReference>
<gene>
    <name evidence="2" type="ORF">SLS63_002931</name>
</gene>
<sequence length="596" mass="65413">MPKCICIFISSDLLCETPKIQLFKMAEANLMQTGRTTSRQSNNPFGKAIQGIAATIGLASETIHHHKQKRASQKFQRDSISRSLSNDDCIPTLNEFNVSPSPDEAETQEELLMQVDEVAWALDEVQDDITTSHGQAVPFDHSPLSSPKLADSFLQSHRPAKDPVATGRLELPVVITQRRPKARTRGFIRAYAPILQNVGIDQDTFLDFIDQLNKAVEPSPWISAIDLASLAGHAFPEPIHLLISASALMATQVTAEVVSRSKSNAFLDKMNQEFFKPKGLIALVVTWKPKKDGSEQNATSIYRHRHERRSREQEAGGGWGPRHEETEVDDTDALCRRDVRASRVRTSDIPPARSHTQSRRAAKSRCLPAFRQNTAEYVGPAVRQVKLGGQSAGSSVKRTGHFISDYQDRRAVARWSSQHPDSRMAKLAPAPGFQSRFADPNHPAGSGDFVALVTGGKRTTAEVSREAVRATAAAGREGMMRVRSTTERAGLRVAGSGDGNDGGTPRRIISPRAKEAFGELRPRGDWLPRLPDTATGGMAPRLRRIGSLPLGAPVRTMKKLLQPDILYLMIVNLPTEEEIANAAACLNQVNEETTAE</sequence>
<protein>
    <submittedName>
        <fullName evidence="2">Uncharacterized protein</fullName>
    </submittedName>
</protein>
<name>A0ABR1PHW4_DIAER</name>
<reference evidence="2 3" key="1">
    <citation type="submission" date="2024-02" db="EMBL/GenBank/DDBJ databases">
        <title>De novo assembly and annotation of 12 fungi associated with fruit tree decline syndrome in Ontario, Canada.</title>
        <authorList>
            <person name="Sulman M."/>
            <person name="Ellouze W."/>
            <person name="Ilyukhin E."/>
        </authorList>
    </citation>
    <scope>NUCLEOTIDE SEQUENCE [LARGE SCALE GENOMIC DNA]</scope>
    <source>
        <strain evidence="2 3">M169</strain>
    </source>
</reference>
<proteinExistence type="predicted"/>